<evidence type="ECO:0000313" key="3">
    <source>
        <dbReference type="EMBL" id="MPM32459.1"/>
    </source>
</evidence>
<dbReference type="SUPFAM" id="SSF51445">
    <property type="entry name" value="(Trans)glycosidases"/>
    <property type="match status" value="1"/>
</dbReference>
<dbReference type="InterPro" id="IPR029000">
    <property type="entry name" value="Cyclophilin-like_dom_sf"/>
</dbReference>
<dbReference type="Pfam" id="PF05913">
    <property type="entry name" value="MupG_C"/>
    <property type="match status" value="1"/>
</dbReference>
<dbReference type="PANTHER" id="PTHR38435">
    <property type="match status" value="1"/>
</dbReference>
<name>A0A644YVV6_9ZZZZ</name>
<dbReference type="PANTHER" id="PTHR38435:SF2">
    <property type="entry name" value="DUF871 DOMAIN-CONTAINING PROTEIN"/>
    <property type="match status" value="1"/>
</dbReference>
<evidence type="ECO:0000259" key="2">
    <source>
        <dbReference type="Pfam" id="PF19200"/>
    </source>
</evidence>
<comment type="caution">
    <text evidence="3">The sequence shown here is derived from an EMBL/GenBank/DDBJ whole genome shotgun (WGS) entry which is preliminary data.</text>
</comment>
<feature type="domain" description="6-phospho-N-acetylmuramidase N-terminal" evidence="2">
    <location>
        <begin position="2"/>
        <end position="226"/>
    </location>
</feature>
<organism evidence="3">
    <name type="scientific">bioreactor metagenome</name>
    <dbReference type="NCBI Taxonomy" id="1076179"/>
    <lineage>
        <taxon>unclassified sequences</taxon>
        <taxon>metagenomes</taxon>
        <taxon>ecological metagenomes</taxon>
    </lineage>
</organism>
<feature type="domain" description="6-phospho-N-acetylmuramidase C-terminal" evidence="1">
    <location>
        <begin position="238"/>
        <end position="341"/>
    </location>
</feature>
<dbReference type="InterPro" id="IPR043797">
    <property type="entry name" value="MupG_N"/>
</dbReference>
<accession>A0A644YVV6</accession>
<evidence type="ECO:0000259" key="1">
    <source>
        <dbReference type="Pfam" id="PF05913"/>
    </source>
</evidence>
<evidence type="ECO:0008006" key="4">
    <source>
        <dbReference type="Google" id="ProtNLM"/>
    </source>
</evidence>
<dbReference type="Gene3D" id="2.40.100.10">
    <property type="entry name" value="Cyclophilin-like"/>
    <property type="match status" value="1"/>
</dbReference>
<dbReference type="InterPro" id="IPR013785">
    <property type="entry name" value="Aldolase_TIM"/>
</dbReference>
<dbReference type="InterPro" id="IPR017853">
    <property type="entry name" value="GH"/>
</dbReference>
<dbReference type="InterPro" id="IPR043894">
    <property type="entry name" value="MupG_C"/>
</dbReference>
<dbReference type="AlphaFoldDB" id="A0A644YVV6"/>
<sequence length="344" mass="40220">MLGISVYFKDIDYNYLKEASRIGVKYVFTSLHIPEEDYSDLDEKLPQLLKFCNEFGLYLVPDISPKTFEMLKIKNRDYNKLKDLGFTTLRLDYGFDDFDTIKILLENFNLMLNSSVINKEYLEKAFKSGINFKNISLTYNFYPKSNTGLSIDFFNKKNEDFKKYGLKIQAFIPGDDLKRFPLYEGLPTVEKHRKVNPYIAAVELIHQCGVDDVLIGDSRAKIGTLEFIISNIDHKTMTIKVHFEKDFENLYGKEYMCRKDLSESIIRLRVDRKTGIRPYSNGYRRRGSITLDNELMGRYCGEIQLLKKDLDVDSRVNVIGFIHPDYIELLDYIDTDTKIKFSKI</sequence>
<protein>
    <recommendedName>
        <fullName evidence="4">DUF871 domain-containing protein</fullName>
    </recommendedName>
</protein>
<dbReference type="Gene3D" id="3.20.20.70">
    <property type="entry name" value="Aldolase class I"/>
    <property type="match status" value="1"/>
</dbReference>
<reference evidence="3" key="1">
    <citation type="submission" date="2019-08" db="EMBL/GenBank/DDBJ databases">
        <authorList>
            <person name="Kucharzyk K."/>
            <person name="Murdoch R.W."/>
            <person name="Higgins S."/>
            <person name="Loffler F."/>
        </authorList>
    </citation>
    <scope>NUCLEOTIDE SEQUENCE</scope>
</reference>
<dbReference type="SUPFAM" id="SSF50891">
    <property type="entry name" value="Cyclophilin-like"/>
    <property type="match status" value="1"/>
</dbReference>
<proteinExistence type="predicted"/>
<dbReference type="Pfam" id="PF19200">
    <property type="entry name" value="MupG_N"/>
    <property type="match status" value="1"/>
</dbReference>
<dbReference type="InterPro" id="IPR008589">
    <property type="entry name" value="MupG"/>
</dbReference>
<gene>
    <name evidence="3" type="ORF">SDC9_79021</name>
</gene>
<dbReference type="EMBL" id="VSSQ01006367">
    <property type="protein sequence ID" value="MPM32459.1"/>
    <property type="molecule type" value="Genomic_DNA"/>
</dbReference>